<reference evidence="3" key="1">
    <citation type="journal article" date="2019" name="Microbiology">
        <title>Complete Genome Sequence of an Uncultured Bacterium of the Candidate Phylum Bipolaricaulota.</title>
        <authorList>
            <person name="Kadnikov V.V."/>
            <person name="Mardanov A.V."/>
            <person name="Beletsky A.V."/>
            <person name="Frank Y.A."/>
            <person name="Karnachuk O.V."/>
            <person name="Ravin N.V."/>
        </authorList>
    </citation>
    <scope>NUCLEOTIDE SEQUENCE [LARGE SCALE GENOMIC DNA]</scope>
</reference>
<gene>
    <name evidence="2" type="ORF">SYNTR_1198</name>
</gene>
<organism evidence="2 3">
    <name type="scientific">Candidatus Syntrophocurvum alkaliphilum</name>
    <dbReference type="NCBI Taxonomy" id="2293317"/>
    <lineage>
        <taxon>Bacteria</taxon>
        <taxon>Bacillati</taxon>
        <taxon>Bacillota</taxon>
        <taxon>Clostridia</taxon>
        <taxon>Eubacteriales</taxon>
        <taxon>Syntrophomonadaceae</taxon>
        <taxon>Candidatus Syntrophocurvum</taxon>
    </lineage>
</organism>
<accession>A0A6I6DKF0</accession>
<proteinExistence type="predicted"/>
<keyword evidence="3" id="KW-1185">Reference proteome</keyword>
<evidence type="ECO:0000313" key="3">
    <source>
        <dbReference type="Proteomes" id="UP000426444"/>
    </source>
</evidence>
<feature type="region of interest" description="Disordered" evidence="1">
    <location>
        <begin position="145"/>
        <end position="164"/>
    </location>
</feature>
<dbReference type="EMBL" id="CP046457">
    <property type="protein sequence ID" value="QGT99791.1"/>
    <property type="molecule type" value="Genomic_DNA"/>
</dbReference>
<dbReference type="KEGG" id="salq:SYNTR_1198"/>
<dbReference type="OrthoDB" id="2086942at2"/>
<dbReference type="AlphaFoldDB" id="A0A6I6DKF0"/>
<dbReference type="RefSeq" id="WP_156203647.1">
    <property type="nucleotide sequence ID" value="NZ_CP046457.1"/>
</dbReference>
<evidence type="ECO:0000256" key="1">
    <source>
        <dbReference type="SAM" id="MobiDB-lite"/>
    </source>
</evidence>
<name>A0A6I6DKF0_9FIRM</name>
<sequence length="164" mass="18919">MLVNEIKQKQLEQQIIDEQSEFLLKLCEEFFNTSGIDNIIKGRGFGITQLRTLLEASLQMTVALELKAYIFYKIGRDKNSGWAKVCGSENKVMGEVLWSKIEKIITQVEKIDLPEEINKKNIENQLIQRFLGYVYWQGSYVVNSDNNRQQGKKESNPKGRGGKR</sequence>
<evidence type="ECO:0008006" key="4">
    <source>
        <dbReference type="Google" id="ProtNLM"/>
    </source>
</evidence>
<dbReference type="Proteomes" id="UP000426444">
    <property type="component" value="Chromosome"/>
</dbReference>
<evidence type="ECO:0000313" key="2">
    <source>
        <dbReference type="EMBL" id="QGT99791.1"/>
    </source>
</evidence>
<protein>
    <recommendedName>
        <fullName evidence="4">CRISPR type III-B/RAMP module-associated protein Cmr5</fullName>
    </recommendedName>
</protein>